<organism evidence="2 3">
    <name type="scientific">Lactuca sativa</name>
    <name type="common">Garden lettuce</name>
    <dbReference type="NCBI Taxonomy" id="4236"/>
    <lineage>
        <taxon>Eukaryota</taxon>
        <taxon>Viridiplantae</taxon>
        <taxon>Streptophyta</taxon>
        <taxon>Embryophyta</taxon>
        <taxon>Tracheophyta</taxon>
        <taxon>Spermatophyta</taxon>
        <taxon>Magnoliopsida</taxon>
        <taxon>eudicotyledons</taxon>
        <taxon>Gunneridae</taxon>
        <taxon>Pentapetalae</taxon>
        <taxon>asterids</taxon>
        <taxon>campanulids</taxon>
        <taxon>Asterales</taxon>
        <taxon>Asteraceae</taxon>
        <taxon>Cichorioideae</taxon>
        <taxon>Cichorieae</taxon>
        <taxon>Lactucinae</taxon>
        <taxon>Lactuca</taxon>
    </lineage>
</organism>
<accession>A0A9R1WY67</accession>
<gene>
    <name evidence="2" type="ORF">LSAT_V11C800409820</name>
</gene>
<evidence type="ECO:0000313" key="3">
    <source>
        <dbReference type="Proteomes" id="UP000235145"/>
    </source>
</evidence>
<feature type="region of interest" description="Disordered" evidence="1">
    <location>
        <begin position="245"/>
        <end position="268"/>
    </location>
</feature>
<sequence>MSSFHVFWPIVENPRRLWHLEQNLKAIIDFEGIVVQEEGGFWPKEEQGGRVLRFGDTESMFSGKVSDHSCFYPSNRMIRGPEVPMSVYLGKNVPQEAVGSTAWRGLAEEPAELADCVRVARRGYSLRTTRRLSCGPKGPGRKAMLCGSKDPGRKAILCGSKDPGRKAILCGSKDPGRKAMLCGPNGPGRMAYVRKGYFEKRDRQAGKKNARQQQIAVGIDGASSAAVGGCRWQWLRRRPAEVIGGWDDQKRPHNSPISVLKPNCEGNI</sequence>
<name>A0A9R1WY67_LACSA</name>
<protein>
    <submittedName>
        <fullName evidence="2">Uncharacterized protein</fullName>
    </submittedName>
</protein>
<keyword evidence="3" id="KW-1185">Reference proteome</keyword>
<comment type="caution">
    <text evidence="2">The sequence shown here is derived from an EMBL/GenBank/DDBJ whole genome shotgun (WGS) entry which is preliminary data.</text>
</comment>
<dbReference type="EMBL" id="NBSK02000008">
    <property type="protein sequence ID" value="KAJ0191524.1"/>
    <property type="molecule type" value="Genomic_DNA"/>
</dbReference>
<proteinExistence type="predicted"/>
<dbReference type="AlphaFoldDB" id="A0A9R1WY67"/>
<evidence type="ECO:0000256" key="1">
    <source>
        <dbReference type="SAM" id="MobiDB-lite"/>
    </source>
</evidence>
<reference evidence="2 3" key="1">
    <citation type="journal article" date="2017" name="Nat. Commun.">
        <title>Genome assembly with in vitro proximity ligation data and whole-genome triplication in lettuce.</title>
        <authorList>
            <person name="Reyes-Chin-Wo S."/>
            <person name="Wang Z."/>
            <person name="Yang X."/>
            <person name="Kozik A."/>
            <person name="Arikit S."/>
            <person name="Song C."/>
            <person name="Xia L."/>
            <person name="Froenicke L."/>
            <person name="Lavelle D.O."/>
            <person name="Truco M.J."/>
            <person name="Xia R."/>
            <person name="Zhu S."/>
            <person name="Xu C."/>
            <person name="Xu H."/>
            <person name="Xu X."/>
            <person name="Cox K."/>
            <person name="Korf I."/>
            <person name="Meyers B.C."/>
            <person name="Michelmore R.W."/>
        </authorList>
    </citation>
    <scope>NUCLEOTIDE SEQUENCE [LARGE SCALE GENOMIC DNA]</scope>
    <source>
        <strain evidence="3">cv. Salinas</strain>
        <tissue evidence="2">Seedlings</tissue>
    </source>
</reference>
<dbReference type="Proteomes" id="UP000235145">
    <property type="component" value="Unassembled WGS sequence"/>
</dbReference>
<evidence type="ECO:0000313" key="2">
    <source>
        <dbReference type="EMBL" id="KAJ0191524.1"/>
    </source>
</evidence>